<comment type="caution">
    <text evidence="1">The sequence shown here is derived from an EMBL/GenBank/DDBJ whole genome shotgun (WGS) entry which is preliminary data.</text>
</comment>
<dbReference type="InterPro" id="IPR027417">
    <property type="entry name" value="P-loop_NTPase"/>
</dbReference>
<dbReference type="Gene3D" id="3.40.50.300">
    <property type="entry name" value="P-loop containing nucleotide triphosphate hydrolases"/>
    <property type="match status" value="1"/>
</dbReference>
<accession>A0A8S4QPJ9</accession>
<dbReference type="PANTHER" id="PTHR43394:SF1">
    <property type="entry name" value="ATP-BINDING CASSETTE SUB-FAMILY B MEMBER 10, MITOCHONDRIAL"/>
    <property type="match status" value="1"/>
</dbReference>
<evidence type="ECO:0000313" key="2">
    <source>
        <dbReference type="Proteomes" id="UP000838756"/>
    </source>
</evidence>
<gene>
    <name evidence="1" type="primary">jg21713</name>
    <name evidence="1" type="ORF">PAEG_LOCUS4631</name>
</gene>
<dbReference type="GO" id="GO:0005743">
    <property type="term" value="C:mitochondrial inner membrane"/>
    <property type="evidence" value="ECO:0007669"/>
    <property type="project" value="TreeGrafter"/>
</dbReference>
<protein>
    <submittedName>
        <fullName evidence="1">Jg21713 protein</fullName>
    </submittedName>
</protein>
<sequence length="87" mass="9509">IIIFDEATSSLDSLTEHAILQALKAATVGRTSICIAHRLSTVADADEILVLENGGISERGDHNSLIGNKSSLYYRLWEKQNRDALPT</sequence>
<dbReference type="AlphaFoldDB" id="A0A8S4QPJ9"/>
<keyword evidence="2" id="KW-1185">Reference proteome</keyword>
<dbReference type="Proteomes" id="UP000838756">
    <property type="component" value="Unassembled WGS sequence"/>
</dbReference>
<dbReference type="PANTHER" id="PTHR43394">
    <property type="entry name" value="ATP-DEPENDENT PERMEASE MDL1, MITOCHONDRIAL"/>
    <property type="match status" value="1"/>
</dbReference>
<evidence type="ECO:0000313" key="1">
    <source>
        <dbReference type="EMBL" id="CAH2216665.1"/>
    </source>
</evidence>
<organism evidence="1 2">
    <name type="scientific">Pararge aegeria aegeria</name>
    <dbReference type="NCBI Taxonomy" id="348720"/>
    <lineage>
        <taxon>Eukaryota</taxon>
        <taxon>Metazoa</taxon>
        <taxon>Ecdysozoa</taxon>
        <taxon>Arthropoda</taxon>
        <taxon>Hexapoda</taxon>
        <taxon>Insecta</taxon>
        <taxon>Pterygota</taxon>
        <taxon>Neoptera</taxon>
        <taxon>Endopterygota</taxon>
        <taxon>Lepidoptera</taxon>
        <taxon>Glossata</taxon>
        <taxon>Ditrysia</taxon>
        <taxon>Papilionoidea</taxon>
        <taxon>Nymphalidae</taxon>
        <taxon>Satyrinae</taxon>
        <taxon>Satyrini</taxon>
        <taxon>Parargina</taxon>
        <taxon>Pararge</taxon>
    </lineage>
</organism>
<dbReference type="SUPFAM" id="SSF52540">
    <property type="entry name" value="P-loop containing nucleoside triphosphate hydrolases"/>
    <property type="match status" value="1"/>
</dbReference>
<name>A0A8S4QPJ9_9NEOP</name>
<dbReference type="GO" id="GO:0090374">
    <property type="term" value="P:oligopeptide export from mitochondrion"/>
    <property type="evidence" value="ECO:0007669"/>
    <property type="project" value="TreeGrafter"/>
</dbReference>
<dbReference type="GO" id="GO:0015421">
    <property type="term" value="F:ABC-type oligopeptide transporter activity"/>
    <property type="evidence" value="ECO:0007669"/>
    <property type="project" value="TreeGrafter"/>
</dbReference>
<dbReference type="EMBL" id="CAKXAJ010016268">
    <property type="protein sequence ID" value="CAH2216665.1"/>
    <property type="molecule type" value="Genomic_DNA"/>
</dbReference>
<feature type="non-terminal residue" evidence="1">
    <location>
        <position position="1"/>
    </location>
</feature>
<dbReference type="OrthoDB" id="6500128at2759"/>
<proteinExistence type="predicted"/>
<reference evidence="1" key="1">
    <citation type="submission" date="2022-03" db="EMBL/GenBank/DDBJ databases">
        <authorList>
            <person name="Lindestad O."/>
        </authorList>
    </citation>
    <scope>NUCLEOTIDE SEQUENCE</scope>
</reference>
<dbReference type="InterPro" id="IPR039421">
    <property type="entry name" value="Type_1_exporter"/>
</dbReference>